<evidence type="ECO:0000256" key="7">
    <source>
        <dbReference type="ARBA" id="ARBA00022475"/>
    </source>
</evidence>
<keyword evidence="24" id="KW-1185">Reference proteome</keyword>
<organism evidence="23 24">
    <name type="scientific">Neodothiora populina</name>
    <dbReference type="NCBI Taxonomy" id="2781224"/>
    <lineage>
        <taxon>Eukaryota</taxon>
        <taxon>Fungi</taxon>
        <taxon>Dikarya</taxon>
        <taxon>Ascomycota</taxon>
        <taxon>Pezizomycotina</taxon>
        <taxon>Dothideomycetes</taxon>
        <taxon>Dothideomycetidae</taxon>
        <taxon>Dothideales</taxon>
        <taxon>Dothioraceae</taxon>
        <taxon>Neodothiora</taxon>
    </lineage>
</organism>
<dbReference type="SUPFAM" id="SSF51445">
    <property type="entry name" value="(Trans)glycosidases"/>
    <property type="match status" value="1"/>
</dbReference>
<evidence type="ECO:0000256" key="8">
    <source>
        <dbReference type="ARBA" id="ARBA00022512"/>
    </source>
</evidence>
<dbReference type="EC" id="3.2.1.39" evidence="5"/>
<keyword evidence="16" id="KW-0449">Lipoprotein</keyword>
<accession>A0ABR3PFE7</accession>
<reference evidence="23 24" key="1">
    <citation type="submission" date="2024-07" db="EMBL/GenBank/DDBJ databases">
        <title>Draft sequence of the Neodothiora populina.</title>
        <authorList>
            <person name="Drown D.D."/>
            <person name="Schuette U.S."/>
            <person name="Buechlein A.B."/>
            <person name="Rusch D.R."/>
            <person name="Winton L.W."/>
            <person name="Adams G.A."/>
        </authorList>
    </citation>
    <scope>NUCLEOTIDE SEQUENCE [LARGE SCALE GENOMIC DNA]</scope>
    <source>
        <strain evidence="23 24">CPC 39397</strain>
    </source>
</reference>
<evidence type="ECO:0000256" key="9">
    <source>
        <dbReference type="ARBA" id="ARBA00022525"/>
    </source>
</evidence>
<evidence type="ECO:0000256" key="21">
    <source>
        <dbReference type="ARBA" id="ARBA00032906"/>
    </source>
</evidence>
<evidence type="ECO:0000256" key="5">
    <source>
        <dbReference type="ARBA" id="ARBA00012780"/>
    </source>
</evidence>
<dbReference type="GeneID" id="95977499"/>
<dbReference type="EMBL" id="JBFMKM010000008">
    <property type="protein sequence ID" value="KAL1304876.1"/>
    <property type="molecule type" value="Genomic_DNA"/>
</dbReference>
<comment type="caution">
    <text evidence="23">The sequence shown here is derived from an EMBL/GenBank/DDBJ whole genome shotgun (WGS) entry which is preliminary data.</text>
</comment>
<keyword evidence="8" id="KW-0134">Cell wall</keyword>
<evidence type="ECO:0000256" key="10">
    <source>
        <dbReference type="ARBA" id="ARBA00022622"/>
    </source>
</evidence>
<dbReference type="InterPro" id="IPR017853">
    <property type="entry name" value="GH"/>
</dbReference>
<dbReference type="Gene3D" id="3.20.20.80">
    <property type="entry name" value="Glycosidases"/>
    <property type="match status" value="1"/>
</dbReference>
<evidence type="ECO:0000256" key="19">
    <source>
        <dbReference type="ARBA" id="ARBA00025152"/>
    </source>
</evidence>
<protein>
    <recommendedName>
        <fullName evidence="6">Probable glucan endo-1,3-beta-glucosidase eglC</fullName>
        <ecNumber evidence="5">3.2.1.39</ecNumber>
    </recommendedName>
    <alternativeName>
        <fullName evidence="20">Endo-1,3-beta-glucanase eglC</fullName>
    </alternativeName>
    <alternativeName>
        <fullName evidence="21">Laminarinase eglC</fullName>
    </alternativeName>
</protein>
<gene>
    <name evidence="23" type="ORF">AAFC00_003799</name>
</gene>
<dbReference type="RefSeq" id="XP_069201150.1">
    <property type="nucleotide sequence ID" value="XM_069343324.1"/>
</dbReference>
<dbReference type="PANTHER" id="PTHR16631:SF13">
    <property type="entry name" value="GLUCAN ENDO-1,3-BETA-GLUCOSIDASE EGLC-RELATED"/>
    <property type="match status" value="1"/>
</dbReference>
<keyword evidence="11" id="KW-0732">Signal</keyword>
<comment type="subcellular location">
    <subcellularLocation>
        <location evidence="3">Cell membrane</location>
        <topology evidence="3">Lipid-anchor</topology>
        <topology evidence="3">GPI-anchor</topology>
    </subcellularLocation>
    <subcellularLocation>
        <location evidence="2">Secreted</location>
        <location evidence="2">Cell wall</location>
    </subcellularLocation>
</comment>
<keyword evidence="12" id="KW-0378">Hydrolase</keyword>
<evidence type="ECO:0000313" key="23">
    <source>
        <dbReference type="EMBL" id="KAL1304876.1"/>
    </source>
</evidence>
<keyword evidence="18" id="KW-0624">Polysaccharide degradation</keyword>
<evidence type="ECO:0000256" key="16">
    <source>
        <dbReference type="ARBA" id="ARBA00023288"/>
    </source>
</evidence>
<keyword evidence="15" id="KW-0119">Carbohydrate metabolism</keyword>
<name>A0ABR3PFE7_9PEZI</name>
<evidence type="ECO:0000256" key="15">
    <source>
        <dbReference type="ARBA" id="ARBA00023277"/>
    </source>
</evidence>
<evidence type="ECO:0000256" key="20">
    <source>
        <dbReference type="ARBA" id="ARBA00032134"/>
    </source>
</evidence>
<comment type="function">
    <text evidence="19">Glucanases play a role in cell expansion during growth, in cell-cell fusion during mating, and in spore release during sporulation. This enzyme may be involved in beta-glucan degradation and also function biosynthetically as a transglycosylase.</text>
</comment>
<keyword evidence="9" id="KW-0964">Secreted</keyword>
<evidence type="ECO:0000256" key="4">
    <source>
        <dbReference type="ARBA" id="ARBA00008773"/>
    </source>
</evidence>
<evidence type="ECO:0000256" key="18">
    <source>
        <dbReference type="ARBA" id="ARBA00023326"/>
    </source>
</evidence>
<evidence type="ECO:0000256" key="14">
    <source>
        <dbReference type="ARBA" id="ARBA00023180"/>
    </source>
</evidence>
<evidence type="ECO:0000256" key="3">
    <source>
        <dbReference type="ARBA" id="ARBA00004609"/>
    </source>
</evidence>
<evidence type="ECO:0000256" key="2">
    <source>
        <dbReference type="ARBA" id="ARBA00004191"/>
    </source>
</evidence>
<keyword evidence="13" id="KW-0472">Membrane</keyword>
<dbReference type="Proteomes" id="UP001562354">
    <property type="component" value="Unassembled WGS sequence"/>
</dbReference>
<comment type="catalytic activity">
    <reaction evidence="1">
        <text>Hydrolysis of (1-&gt;3)-beta-D-glucosidic linkages in (1-&gt;3)-beta-D-glucans.</text>
        <dbReference type="EC" id="3.2.1.39"/>
    </reaction>
</comment>
<keyword evidence="10" id="KW-0336">GPI-anchor</keyword>
<evidence type="ECO:0000313" key="24">
    <source>
        <dbReference type="Proteomes" id="UP001562354"/>
    </source>
</evidence>
<sequence>MRSSLYTLAGSAATALASVRGFNYASQSQTYETFVSQFNTAAGLVGADDFTSARLYTMIQDGTANTVISAIPAAIATNTTLLIGLWASENQDAFNNELTALKNAISQYGSQFADLVVGISVGSEDLYRNSPTGIAANSGYGQEPDVIVDYIGQVRKLIQGTTLGSKPVGHVDTWNDFVNGSNSAVVAASDFLGLDEYPFYQTTDDNDVQNGGDLFFEAYDKVNAVAGGKPIWITETGWPVSGDNSGKAVASTDNAEIYWQQVACELQSRNIDFWWYILADSGASPSFGVTETLGQETPLYNLACKNAKSSSSSASSSKTSVSSVAQASTPSSTAAATTVSKPNPVPSAGFASGTGAVASGNATEPTVYVTDVIKTTVTTCPVGQTLTVGGSTTVLATPSVFTTTYSTQSTVSTVVPVSSALVGAVGSGAVPSGTGVAPVGTAGATGGAMGGAGGASTLASSWAAGQTPSATSPGAPGSTYAGAASKVDGSMAALALGAVAAVFAL</sequence>
<dbReference type="Pfam" id="PF00332">
    <property type="entry name" value="Glyco_hydro_17"/>
    <property type="match status" value="1"/>
</dbReference>
<evidence type="ECO:0000256" key="12">
    <source>
        <dbReference type="ARBA" id="ARBA00022801"/>
    </source>
</evidence>
<keyword evidence="14" id="KW-0325">Glycoprotein</keyword>
<dbReference type="InterPro" id="IPR000490">
    <property type="entry name" value="Glyco_hydro_17"/>
</dbReference>
<evidence type="ECO:0000256" key="6">
    <source>
        <dbReference type="ARBA" id="ARBA00019762"/>
    </source>
</evidence>
<proteinExistence type="inferred from homology"/>
<evidence type="ECO:0000256" key="22">
    <source>
        <dbReference type="RuleBase" id="RU004335"/>
    </source>
</evidence>
<evidence type="ECO:0000256" key="13">
    <source>
        <dbReference type="ARBA" id="ARBA00023136"/>
    </source>
</evidence>
<dbReference type="PANTHER" id="PTHR16631">
    <property type="entry name" value="GLUCAN 1,3-BETA-GLUCOSIDASE"/>
    <property type="match status" value="1"/>
</dbReference>
<evidence type="ECO:0000256" key="11">
    <source>
        <dbReference type="ARBA" id="ARBA00022729"/>
    </source>
</evidence>
<dbReference type="InterPro" id="IPR050732">
    <property type="entry name" value="Beta-glucan_modifiers"/>
</dbReference>
<evidence type="ECO:0000256" key="17">
    <source>
        <dbReference type="ARBA" id="ARBA00023316"/>
    </source>
</evidence>
<keyword evidence="17" id="KW-0961">Cell wall biogenesis/degradation</keyword>
<evidence type="ECO:0000256" key="1">
    <source>
        <dbReference type="ARBA" id="ARBA00000382"/>
    </source>
</evidence>
<comment type="similarity">
    <text evidence="4 22">Belongs to the glycosyl hydrolase 17 family.</text>
</comment>
<keyword evidence="7" id="KW-1003">Cell membrane</keyword>